<keyword evidence="1" id="KW-0812">Transmembrane</keyword>
<dbReference type="Pfam" id="PF07596">
    <property type="entry name" value="SBP_bac_10"/>
    <property type="match status" value="1"/>
</dbReference>
<evidence type="ECO:0000313" key="4">
    <source>
        <dbReference type="Proteomes" id="UP001155241"/>
    </source>
</evidence>
<keyword evidence="1" id="KW-0472">Membrane</keyword>
<dbReference type="Proteomes" id="UP001155241">
    <property type="component" value="Unassembled WGS sequence"/>
</dbReference>
<evidence type="ECO:0000313" key="3">
    <source>
        <dbReference type="EMBL" id="MCO6046106.1"/>
    </source>
</evidence>
<dbReference type="AlphaFoldDB" id="A0A9X2JHR7"/>
<dbReference type="EMBL" id="JAMXLR010000065">
    <property type="protein sequence ID" value="MCO6046106.1"/>
    <property type="molecule type" value="Genomic_DNA"/>
</dbReference>
<feature type="domain" description="DUF1559" evidence="2">
    <location>
        <begin position="72"/>
        <end position="153"/>
    </location>
</feature>
<proteinExistence type="predicted"/>
<comment type="caution">
    <text evidence="3">The sequence shown here is derived from an EMBL/GenBank/DDBJ whole genome shotgun (WGS) entry which is preliminary data.</text>
</comment>
<feature type="transmembrane region" description="Helical" evidence="1">
    <location>
        <begin position="7"/>
        <end position="39"/>
    </location>
</feature>
<keyword evidence="1" id="KW-1133">Transmembrane helix</keyword>
<protein>
    <submittedName>
        <fullName evidence="3">DUF1559 domain-containing protein</fullName>
    </submittedName>
</protein>
<dbReference type="PANTHER" id="PTHR30093:SF2">
    <property type="entry name" value="TYPE II SECRETION SYSTEM PROTEIN H"/>
    <property type="match status" value="1"/>
</dbReference>
<reference evidence="3" key="1">
    <citation type="submission" date="2022-06" db="EMBL/GenBank/DDBJ databases">
        <title>Aeoliella straminimaris, a novel planctomycete from sediments.</title>
        <authorList>
            <person name="Vitorino I.R."/>
            <person name="Lage O.M."/>
        </authorList>
    </citation>
    <scope>NUCLEOTIDE SEQUENCE</scope>
    <source>
        <strain evidence="3">ICT_H6.2</strain>
    </source>
</reference>
<evidence type="ECO:0000259" key="2">
    <source>
        <dbReference type="Pfam" id="PF07596"/>
    </source>
</evidence>
<dbReference type="InterPro" id="IPR011453">
    <property type="entry name" value="DUF1559"/>
</dbReference>
<dbReference type="PANTHER" id="PTHR30093">
    <property type="entry name" value="GENERAL SECRETION PATHWAY PROTEIN G"/>
    <property type="match status" value="1"/>
</dbReference>
<accession>A0A9X2JHR7</accession>
<organism evidence="3 4">
    <name type="scientific">Aeoliella straminimaris</name>
    <dbReference type="NCBI Taxonomy" id="2954799"/>
    <lineage>
        <taxon>Bacteria</taxon>
        <taxon>Pseudomonadati</taxon>
        <taxon>Planctomycetota</taxon>
        <taxon>Planctomycetia</taxon>
        <taxon>Pirellulales</taxon>
        <taxon>Lacipirellulaceae</taxon>
        <taxon>Aeoliella</taxon>
    </lineage>
</organism>
<keyword evidence="4" id="KW-1185">Reference proteome</keyword>
<feature type="transmembrane region" description="Helical" evidence="1">
    <location>
        <begin position="304"/>
        <end position="326"/>
    </location>
</feature>
<sequence>MNFRLTSLLYLFALVAASLAAFGPVGVLAVVGVLLFWAGWLYFPRLTHPTWLLWSVVMGVPALLMLPAMQLPREAGTRNSCLNNIKQLLLAIQNYDDTHGQLPPVYGKIDRQKAPQSWRVHLLPFMEGSMVARDYNFDEPWDGPMNKKQLGNLSIDTHECIEHASPGETNYFAISGPQTAWGDGDIRTFDDVTDGLSNTIMLIEASGRGVHWSEPKDLTFDEAVELLTSPLPTDDSDGHQIDHSYFFKPTYVRLVALCDGSARALSVPIPRQAAVALLTADGGEEIDPQWLEYRPVPQLDYGRLWTLLLFSLLAVLPAVAAFRPWMWPTITSQLQPEPDDSPREE</sequence>
<name>A0A9X2JHR7_9BACT</name>
<feature type="transmembrane region" description="Helical" evidence="1">
    <location>
        <begin position="51"/>
        <end position="69"/>
    </location>
</feature>
<dbReference type="RefSeq" id="WP_252854216.1">
    <property type="nucleotide sequence ID" value="NZ_JAMXLR010000065.1"/>
</dbReference>
<gene>
    <name evidence="3" type="ORF">NG895_19575</name>
</gene>
<evidence type="ECO:0000256" key="1">
    <source>
        <dbReference type="SAM" id="Phobius"/>
    </source>
</evidence>